<accession>A0AAW1GRK2</accession>
<feature type="region of interest" description="Disordered" evidence="2">
    <location>
        <begin position="108"/>
        <end position="154"/>
    </location>
</feature>
<sequence>MHHQGELYWNSIKDKHSSTLYSRLSSYIKCVLHKLSDHAYLYLCVVCCCGICEHIGNAKDSISVHCCVTVIIPWEERRGNRGDDLRNKLDRKRSPEIKYSPRRDLRGSHALRRFSPPTPHKRRKLRTHLDSDGQNGFQRTFRSPGRTPDRNKDKSLVALDYRNTLAEELKQVQYEIDVLLDEKCQSKIELEERAQEADSLSSKIRDLETQLSEEKDKYRRVNSKIMAFIRAHAHHSRLQHQIKRSQLQLDELVEELVIDATQVNDSEDHLNVNIISDDEIPDFKDRATPRKRLLPNSAEAPLGHKSGNIVRADGVNVEGFAKSSHSHLDSNRDAELDYKKEDRARPSRESKSRRRKDASKNHVSSDSAGLRLKGAESYHAGVPPTSMAANAVDDFAELTVADESPEGAEFRTSTQSAMAFPLPPPGTQNTYPQHEGDDENVNVDGV</sequence>
<keyword evidence="4" id="KW-1185">Reference proteome</keyword>
<evidence type="ECO:0000256" key="2">
    <source>
        <dbReference type="SAM" id="MobiDB-lite"/>
    </source>
</evidence>
<name>A0AAW1GRK2_SAPOF</name>
<feature type="compositionally biased region" description="Acidic residues" evidence="2">
    <location>
        <begin position="436"/>
        <end position="446"/>
    </location>
</feature>
<feature type="coiled-coil region" evidence="1">
    <location>
        <begin position="162"/>
        <end position="255"/>
    </location>
</feature>
<feature type="compositionally biased region" description="Polar residues" evidence="2">
    <location>
        <begin position="132"/>
        <end position="141"/>
    </location>
</feature>
<dbReference type="InterPro" id="IPR045868">
    <property type="entry name" value="Znf_C3H13/40"/>
</dbReference>
<evidence type="ECO:0000313" key="4">
    <source>
        <dbReference type="Proteomes" id="UP001443914"/>
    </source>
</evidence>
<comment type="caution">
    <text evidence="3">The sequence shown here is derived from an EMBL/GenBank/DDBJ whole genome shotgun (WGS) entry which is preliminary data.</text>
</comment>
<evidence type="ECO:0000313" key="3">
    <source>
        <dbReference type="EMBL" id="KAK9664132.1"/>
    </source>
</evidence>
<dbReference type="Proteomes" id="UP001443914">
    <property type="component" value="Unassembled WGS sequence"/>
</dbReference>
<feature type="compositionally biased region" description="Basic and acidic residues" evidence="2">
    <location>
        <begin position="326"/>
        <end position="350"/>
    </location>
</feature>
<dbReference type="GO" id="GO:0046872">
    <property type="term" value="F:metal ion binding"/>
    <property type="evidence" value="ECO:0007669"/>
    <property type="project" value="InterPro"/>
</dbReference>
<dbReference type="PANTHER" id="PTHR38160">
    <property type="entry name" value="ZINC FINGER CCCH DOMAIN-CONTAINING PROTEIN 40"/>
    <property type="match status" value="1"/>
</dbReference>
<feature type="region of interest" description="Disordered" evidence="2">
    <location>
        <begin position="321"/>
        <end position="371"/>
    </location>
</feature>
<proteinExistence type="predicted"/>
<dbReference type="PANTHER" id="PTHR38160:SF1">
    <property type="entry name" value="ZINC FINGER CCCH DOMAIN-CONTAINING PROTEIN 40"/>
    <property type="match status" value="1"/>
</dbReference>
<keyword evidence="1" id="KW-0175">Coiled coil</keyword>
<evidence type="ECO:0000256" key="1">
    <source>
        <dbReference type="SAM" id="Coils"/>
    </source>
</evidence>
<dbReference type="EMBL" id="JBDFQZ010000014">
    <property type="protein sequence ID" value="KAK9664132.1"/>
    <property type="molecule type" value="Genomic_DNA"/>
</dbReference>
<dbReference type="EMBL" id="JBDFQZ010000014">
    <property type="protein sequence ID" value="KAK9664131.1"/>
    <property type="molecule type" value="Genomic_DNA"/>
</dbReference>
<protein>
    <recommendedName>
        <fullName evidence="5">Zinc finger CCCH domain-containing protein 13</fullName>
    </recommendedName>
</protein>
<organism evidence="3 4">
    <name type="scientific">Saponaria officinalis</name>
    <name type="common">Common soapwort</name>
    <name type="synonym">Lychnis saponaria</name>
    <dbReference type="NCBI Taxonomy" id="3572"/>
    <lineage>
        <taxon>Eukaryota</taxon>
        <taxon>Viridiplantae</taxon>
        <taxon>Streptophyta</taxon>
        <taxon>Embryophyta</taxon>
        <taxon>Tracheophyta</taxon>
        <taxon>Spermatophyta</taxon>
        <taxon>Magnoliopsida</taxon>
        <taxon>eudicotyledons</taxon>
        <taxon>Gunneridae</taxon>
        <taxon>Pentapetalae</taxon>
        <taxon>Caryophyllales</taxon>
        <taxon>Caryophyllaceae</taxon>
        <taxon>Caryophylleae</taxon>
        <taxon>Saponaria</taxon>
    </lineage>
</organism>
<gene>
    <name evidence="3" type="ORF">RND81_14G021200</name>
</gene>
<feature type="region of interest" description="Disordered" evidence="2">
    <location>
        <begin position="405"/>
        <end position="446"/>
    </location>
</feature>
<reference evidence="3 4" key="1">
    <citation type="submission" date="2024-03" db="EMBL/GenBank/DDBJ databases">
        <title>WGS assembly of Saponaria officinalis var. Norfolk2.</title>
        <authorList>
            <person name="Jenkins J."/>
            <person name="Shu S."/>
            <person name="Grimwood J."/>
            <person name="Barry K."/>
            <person name="Goodstein D."/>
            <person name="Schmutz J."/>
            <person name="Leebens-Mack J."/>
            <person name="Osbourn A."/>
        </authorList>
    </citation>
    <scope>NUCLEOTIDE SEQUENCE [LARGE SCALE GENOMIC DNA]</scope>
    <source>
        <strain evidence="4">cv. Norfolk2</strain>
        <strain evidence="3">JIC</strain>
        <tissue evidence="3">Leaf</tissue>
    </source>
</reference>
<dbReference type="AlphaFoldDB" id="A0AAW1GRK2"/>
<evidence type="ECO:0008006" key="5">
    <source>
        <dbReference type="Google" id="ProtNLM"/>
    </source>
</evidence>